<proteinExistence type="predicted"/>
<gene>
    <name evidence="1" type="ORF">HMPREF9442_03364</name>
</gene>
<protein>
    <submittedName>
        <fullName evidence="1">Conserved domain protein</fullName>
    </submittedName>
</protein>
<dbReference type="AlphaFoldDB" id="F3QYS0"/>
<organism evidence="1 2">
    <name type="scientific">Paraprevotella xylaniphila YIT 11841</name>
    <dbReference type="NCBI Taxonomy" id="762982"/>
    <lineage>
        <taxon>Bacteria</taxon>
        <taxon>Pseudomonadati</taxon>
        <taxon>Bacteroidota</taxon>
        <taxon>Bacteroidia</taxon>
        <taxon>Bacteroidales</taxon>
        <taxon>Prevotellaceae</taxon>
        <taxon>Paraprevotella</taxon>
    </lineage>
</organism>
<accession>F3QYS0</accession>
<evidence type="ECO:0000313" key="2">
    <source>
        <dbReference type="Proteomes" id="UP000005546"/>
    </source>
</evidence>
<dbReference type="Proteomes" id="UP000005546">
    <property type="component" value="Unassembled WGS sequence"/>
</dbReference>
<sequence>MENRRKCTFSSGNRRKRARTCNNAHPCFRRYLPLHCHPDDKRVTKSKNKLLKTKTL</sequence>
<comment type="caution">
    <text evidence="1">The sequence shown here is derived from an EMBL/GenBank/DDBJ whole genome shotgun (WGS) entry which is preliminary data.</text>
</comment>
<dbReference type="STRING" id="762982.HMPREF9442_03364"/>
<name>F3QYS0_9BACT</name>
<dbReference type="HOGENOM" id="CLU_3010189_0_0_10"/>
<keyword evidence="2" id="KW-1185">Reference proteome</keyword>
<evidence type="ECO:0000313" key="1">
    <source>
        <dbReference type="EMBL" id="EGG50339.1"/>
    </source>
</evidence>
<dbReference type="EMBL" id="AFBR01000094">
    <property type="protein sequence ID" value="EGG50339.1"/>
    <property type="molecule type" value="Genomic_DNA"/>
</dbReference>
<reference evidence="1 2" key="1">
    <citation type="submission" date="2011-02" db="EMBL/GenBank/DDBJ databases">
        <authorList>
            <person name="Weinstock G."/>
            <person name="Sodergren E."/>
            <person name="Clifton S."/>
            <person name="Fulton L."/>
            <person name="Fulton B."/>
            <person name="Courtney L."/>
            <person name="Fronick C."/>
            <person name="Harrison M."/>
            <person name="Strong C."/>
            <person name="Farmer C."/>
            <person name="Delahaunty K."/>
            <person name="Markovic C."/>
            <person name="Hall O."/>
            <person name="Minx P."/>
            <person name="Tomlinson C."/>
            <person name="Mitreva M."/>
            <person name="Hou S."/>
            <person name="Chen J."/>
            <person name="Wollam A."/>
            <person name="Pepin K.H."/>
            <person name="Johnson M."/>
            <person name="Bhonagiri V."/>
            <person name="Zhang X."/>
            <person name="Suruliraj S."/>
            <person name="Warren W."/>
            <person name="Chinwalla A."/>
            <person name="Mardis E.R."/>
            <person name="Wilson R.K."/>
        </authorList>
    </citation>
    <scope>NUCLEOTIDE SEQUENCE [LARGE SCALE GENOMIC DNA]</scope>
    <source>
        <strain evidence="1 2">YIT 11841</strain>
    </source>
</reference>